<reference evidence="8 9" key="1">
    <citation type="submission" date="2012-11" db="EMBL/GenBank/DDBJ databases">
        <title>Whole genome sequence of Gluconacetobacter xylinus NBRC 13693.</title>
        <authorList>
            <person name="Azuma Y."/>
            <person name="Higashiura N."/>
            <person name="Hirakawa H."/>
            <person name="Matsushita K."/>
        </authorList>
    </citation>
    <scope>NUCLEOTIDE SEQUENCE [LARGE SCALE GENOMIC DNA]</scope>
    <source>
        <strain evidence="8 9">NBRC 13693</strain>
    </source>
</reference>
<evidence type="ECO:0000313" key="8">
    <source>
        <dbReference type="EMBL" id="GAO01027.1"/>
    </source>
</evidence>
<dbReference type="Gene3D" id="3.40.50.150">
    <property type="entry name" value="Vaccinia Virus protein VP39"/>
    <property type="match status" value="1"/>
</dbReference>
<dbReference type="RefSeq" id="WP_048857175.1">
    <property type="nucleotide sequence ID" value="NZ_BANJ01000088.1"/>
</dbReference>
<comment type="catalytic activity">
    <reaction evidence="6">
        <text>a 2'-deoxyadenosine in DNA + S-adenosyl-L-methionine = an N(6)-methyl-2'-deoxyadenosine in DNA + S-adenosyl-L-homocysteine + H(+)</text>
        <dbReference type="Rhea" id="RHEA:15197"/>
        <dbReference type="Rhea" id="RHEA-COMP:12418"/>
        <dbReference type="Rhea" id="RHEA-COMP:12419"/>
        <dbReference type="ChEBI" id="CHEBI:15378"/>
        <dbReference type="ChEBI" id="CHEBI:57856"/>
        <dbReference type="ChEBI" id="CHEBI:59789"/>
        <dbReference type="ChEBI" id="CHEBI:90615"/>
        <dbReference type="ChEBI" id="CHEBI:90616"/>
        <dbReference type="EC" id="2.1.1.72"/>
    </reaction>
</comment>
<protein>
    <recommendedName>
        <fullName evidence="2">site-specific DNA-methyltransferase (adenine-specific)</fullName>
        <ecNumber evidence="2">2.1.1.72</ecNumber>
    </recommendedName>
</protein>
<proteinExistence type="inferred from homology"/>
<evidence type="ECO:0000259" key="7">
    <source>
        <dbReference type="Pfam" id="PF01555"/>
    </source>
</evidence>
<keyword evidence="4" id="KW-0808">Transferase</keyword>
<evidence type="ECO:0000256" key="6">
    <source>
        <dbReference type="ARBA" id="ARBA00047942"/>
    </source>
</evidence>
<evidence type="ECO:0000256" key="3">
    <source>
        <dbReference type="ARBA" id="ARBA00022603"/>
    </source>
</evidence>
<accession>A0A0D6QDU9</accession>
<dbReference type="GO" id="GO:0003677">
    <property type="term" value="F:DNA binding"/>
    <property type="evidence" value="ECO:0007669"/>
    <property type="project" value="InterPro"/>
</dbReference>
<dbReference type="InterPro" id="IPR002052">
    <property type="entry name" value="DNA_methylase_N6_adenine_CS"/>
</dbReference>
<dbReference type="InterPro" id="IPR002295">
    <property type="entry name" value="N4/N6-MTase_EcoPI_Mod-like"/>
</dbReference>
<dbReference type="PIRSF" id="PIRSF015855">
    <property type="entry name" value="TypeIII_Mtase_mKpnI"/>
    <property type="match status" value="1"/>
</dbReference>
<dbReference type="EMBL" id="BANJ01000088">
    <property type="protein sequence ID" value="GAO01027.1"/>
    <property type="molecule type" value="Genomic_DNA"/>
</dbReference>
<keyword evidence="5" id="KW-0949">S-adenosyl-L-methionine</keyword>
<dbReference type="InterPro" id="IPR029063">
    <property type="entry name" value="SAM-dependent_MTases_sf"/>
</dbReference>
<comment type="caution">
    <text evidence="8">The sequence shown here is derived from an EMBL/GenBank/DDBJ whole genome shotgun (WGS) entry which is preliminary data.</text>
</comment>
<evidence type="ECO:0000256" key="5">
    <source>
        <dbReference type="ARBA" id="ARBA00022691"/>
    </source>
</evidence>
<dbReference type="GO" id="GO:0008170">
    <property type="term" value="F:N-methyltransferase activity"/>
    <property type="evidence" value="ECO:0007669"/>
    <property type="project" value="InterPro"/>
</dbReference>
<dbReference type="AlphaFoldDB" id="A0A0D6QDU9"/>
<evidence type="ECO:0000256" key="2">
    <source>
        <dbReference type="ARBA" id="ARBA00011900"/>
    </source>
</evidence>
<gene>
    <name evidence="8" type="ORF">Gxy13693_088_005</name>
</gene>
<dbReference type="Pfam" id="PF01555">
    <property type="entry name" value="N6_N4_Mtase"/>
    <property type="match status" value="1"/>
</dbReference>
<sequence length="645" mass="71294">MNESLNQMKKIEKGDALAQSQNLIEQNIASLREIFPALLVEDGGGGYAVDIELLKQLVGDATLSTADEKYGLSWHGKRQARQIALTPSTGTLLPCPDESVDWQDSNNLLIEGDNLEVLKLLQKSYNRKIKAIYIDPPYNTGRNLIYPNDYQDGVQAYLEVTGQIEGGNKLQSNPESGGRFHTNWLSMIYPRLKLARNLLAPDGVLIVTIDDNEVSQLGVVLREVFEEGNFDHVCVPVIHNPRGVQGKNFSYVHEYAYFVYPAGTKAICDRKIEDENVDWSHLRNWGSESERSDAKNCFYPILVKDGTIIGFGDVCPDEFHPRQTEVVEGISYVYPIDKAGVERKWRYARQSVEAIASMLRAKQTSYGYEIELGKTFGLYRTVWNDKRYDANDNGTGLVGDLVPGSPFTFPKSLWAVYDSLLAATGNDPDAIILDFFAGSGTTGHAVMELNKDTGGNRRFILVQLPEPVEDNKKFPTIFEVTKARIKAAGERIKAQSPMFTGDVGFRVFKLASSNIRAWEPEPSDLEGTLLANAEHLVPGRTEQDVLYELLLKLGLDLCVPIERKDIAGKAVHSVGGGALIVCLADGFTTDTVEAAANGIVAWWKQLAPAVDTRVVFKDSGFADDVAKANMAAILHQNGILDVRSL</sequence>
<dbReference type="PROSITE" id="PS00092">
    <property type="entry name" value="N6_MTASE"/>
    <property type="match status" value="1"/>
</dbReference>
<evidence type="ECO:0000256" key="4">
    <source>
        <dbReference type="ARBA" id="ARBA00022679"/>
    </source>
</evidence>
<dbReference type="GO" id="GO:0032259">
    <property type="term" value="P:methylation"/>
    <property type="evidence" value="ECO:0007669"/>
    <property type="project" value="UniProtKB-KW"/>
</dbReference>
<dbReference type="InterPro" id="IPR002941">
    <property type="entry name" value="DNA_methylase_N4/N6"/>
</dbReference>
<keyword evidence="3 8" id="KW-0489">Methyltransferase</keyword>
<feature type="domain" description="DNA methylase N-4/N-6" evidence="7">
    <location>
        <begin position="129"/>
        <end position="452"/>
    </location>
</feature>
<dbReference type="SUPFAM" id="SSF53335">
    <property type="entry name" value="S-adenosyl-L-methionine-dependent methyltransferases"/>
    <property type="match status" value="1"/>
</dbReference>
<dbReference type="GO" id="GO:0009007">
    <property type="term" value="F:site-specific DNA-methyltransferase (adenine-specific) activity"/>
    <property type="evidence" value="ECO:0007669"/>
    <property type="project" value="UniProtKB-EC"/>
</dbReference>
<dbReference type="Proteomes" id="UP000032683">
    <property type="component" value="Unassembled WGS sequence"/>
</dbReference>
<organism evidence="8 9">
    <name type="scientific">Komagataeibacter xylinus NBRC 13693</name>
    <dbReference type="NCBI Taxonomy" id="1234668"/>
    <lineage>
        <taxon>Bacteria</taxon>
        <taxon>Pseudomonadati</taxon>
        <taxon>Pseudomonadota</taxon>
        <taxon>Alphaproteobacteria</taxon>
        <taxon>Acetobacterales</taxon>
        <taxon>Acetobacteraceae</taxon>
        <taxon>Komagataeibacter</taxon>
    </lineage>
</organism>
<evidence type="ECO:0000256" key="1">
    <source>
        <dbReference type="ARBA" id="ARBA00006594"/>
    </source>
</evidence>
<comment type="similarity">
    <text evidence="1">Belongs to the N(4)/N(6)-methyltransferase family.</text>
</comment>
<evidence type="ECO:0000313" key="9">
    <source>
        <dbReference type="Proteomes" id="UP000032683"/>
    </source>
</evidence>
<dbReference type="EC" id="2.1.1.72" evidence="2"/>
<name>A0A0D6QDU9_KOMXY</name>